<name>A0AA90TU91_9BACI</name>
<dbReference type="EMBL" id="JAVGVR010000001">
    <property type="protein sequence ID" value="MDQ6599234.1"/>
    <property type="molecule type" value="Genomic_DNA"/>
</dbReference>
<dbReference type="RefSeq" id="WP_308913845.1">
    <property type="nucleotide sequence ID" value="NZ_JAVGVR010000001.1"/>
</dbReference>
<reference evidence="1" key="1">
    <citation type="submission" date="2023-08" db="EMBL/GenBank/DDBJ databases">
        <title>Nitrogen cycling bacteria in agricultural field soils.</title>
        <authorList>
            <person name="Jang J."/>
        </authorList>
    </citation>
    <scope>NUCLEOTIDE SEQUENCE</scope>
    <source>
        <strain evidence="1">PS3-36</strain>
    </source>
</reference>
<proteinExistence type="predicted"/>
<comment type="caution">
    <text evidence="1">The sequence shown here is derived from an EMBL/GenBank/DDBJ whole genome shotgun (WGS) entry which is preliminary data.</text>
</comment>
<accession>A0AA90TU91</accession>
<gene>
    <name evidence="1" type="ORF">RCG21_23350</name>
</gene>
<protein>
    <submittedName>
        <fullName evidence="1">Uncharacterized protein</fullName>
    </submittedName>
</protein>
<dbReference type="Proteomes" id="UP001178888">
    <property type="component" value="Unassembled WGS sequence"/>
</dbReference>
<dbReference type="AlphaFoldDB" id="A0AA90TU91"/>
<sequence>MYYRIGSIEEKKSGEHEVNITRDFTREEYDIFVENGKYLGLHLKNKHLYNLLVRNGEELESYLKGIKGEGKEDLKNGDYVIFESNRLFMNYLSMLRTYDDHISSALSQTFNPEVKDQFKSFLSELYDEFFTYRFIVRLRNLAQHFDIPISSLTRNLHGNFVIMKKDHLLKYDGWSTVKKEIKEMEEEIGIQGLAYSMNGIMHNAYSFVMLLYVENIVNACKWISSLQKEFSGKPTIIATANSRDDFKSGDIGFIQMNSKSFIDAIHDLNELPNVNIKIN</sequence>
<evidence type="ECO:0000313" key="1">
    <source>
        <dbReference type="EMBL" id="MDQ6599234.1"/>
    </source>
</evidence>
<keyword evidence="2" id="KW-1185">Reference proteome</keyword>
<organism evidence="1 2">
    <name type="scientific">Bacillus salipaludis</name>
    <dbReference type="NCBI Taxonomy" id="2547811"/>
    <lineage>
        <taxon>Bacteria</taxon>
        <taxon>Bacillati</taxon>
        <taxon>Bacillota</taxon>
        <taxon>Bacilli</taxon>
        <taxon>Bacillales</taxon>
        <taxon>Bacillaceae</taxon>
        <taxon>Bacillus</taxon>
    </lineage>
</organism>
<evidence type="ECO:0000313" key="2">
    <source>
        <dbReference type="Proteomes" id="UP001178888"/>
    </source>
</evidence>